<dbReference type="Gene3D" id="3.40.50.10350">
    <property type="entry name" value="Glycerate kinase, domain 1"/>
    <property type="match status" value="1"/>
</dbReference>
<dbReference type="AlphaFoldDB" id="A0A562JEF5"/>
<evidence type="ECO:0000256" key="3">
    <source>
        <dbReference type="ARBA" id="ARBA00022777"/>
    </source>
</evidence>
<dbReference type="PANTHER" id="PTHR21599:SF0">
    <property type="entry name" value="GLYCERATE KINASE"/>
    <property type="match status" value="1"/>
</dbReference>
<evidence type="ECO:0000313" key="6">
    <source>
        <dbReference type="Proteomes" id="UP000315343"/>
    </source>
</evidence>
<protein>
    <submittedName>
        <fullName evidence="5">Glycerate kinase</fullName>
    </submittedName>
</protein>
<dbReference type="NCBIfam" id="TIGR00045">
    <property type="entry name" value="glycerate kinase"/>
    <property type="match status" value="1"/>
</dbReference>
<dbReference type="EMBL" id="VLKH01000003">
    <property type="protein sequence ID" value="TWH81528.1"/>
    <property type="molecule type" value="Genomic_DNA"/>
</dbReference>
<evidence type="ECO:0000256" key="2">
    <source>
        <dbReference type="ARBA" id="ARBA00022679"/>
    </source>
</evidence>
<keyword evidence="3 4" id="KW-0418">Kinase</keyword>
<keyword evidence="2 4" id="KW-0808">Transferase</keyword>
<evidence type="ECO:0000313" key="5">
    <source>
        <dbReference type="EMBL" id="TWH81528.1"/>
    </source>
</evidence>
<comment type="similarity">
    <text evidence="1 4">Belongs to the glycerate kinase type-1 family.</text>
</comment>
<evidence type="ECO:0000256" key="1">
    <source>
        <dbReference type="ARBA" id="ARBA00006284"/>
    </source>
</evidence>
<dbReference type="GO" id="GO:0008887">
    <property type="term" value="F:glycerate kinase activity"/>
    <property type="evidence" value="ECO:0007669"/>
    <property type="project" value="UniProtKB-UniRule"/>
</dbReference>
<dbReference type="InterPro" id="IPR004381">
    <property type="entry name" value="Glycerate_kinase"/>
</dbReference>
<dbReference type="InterPro" id="IPR036129">
    <property type="entry name" value="Glycerate_kinase_sf"/>
</dbReference>
<organism evidence="5 6">
    <name type="scientific">Sedimentibacter saalensis</name>
    <dbReference type="NCBI Taxonomy" id="130788"/>
    <lineage>
        <taxon>Bacteria</taxon>
        <taxon>Bacillati</taxon>
        <taxon>Bacillota</taxon>
        <taxon>Tissierellia</taxon>
        <taxon>Sedimentibacter</taxon>
    </lineage>
</organism>
<dbReference type="SUPFAM" id="SSF110738">
    <property type="entry name" value="Glycerate kinase I"/>
    <property type="match status" value="1"/>
</dbReference>
<comment type="caution">
    <text evidence="5">The sequence shown here is derived from an EMBL/GenBank/DDBJ whole genome shotgun (WGS) entry which is preliminary data.</text>
</comment>
<dbReference type="Pfam" id="PF02595">
    <property type="entry name" value="Gly_kinase"/>
    <property type="match status" value="1"/>
</dbReference>
<sequence length="380" mass="40257">MKKVILIPDSFKGTLSSEDICSIMSKNVKKHFADCEVVSIPVADGGEGSVDCFLSAVGGEKITKTVKNPYFEDMESFYGTINGGETAVIEMASCAGLPLVEDRKDPKKTTTYGVGQLIMAAAQKGCKKIIVGLGGSSTNDGGCGAAAAVGVKFFNKQGEEFIPVGGTLKDIAKIDLSKRSDLIADIEIVTMCDIDNPMFGTKGAAYIFGPQKGADKDTVVELDNGLRNLCHVIKSDIGIDLEDVPGGGAAGAMGAGMIAFFDSKLQMGIETVLDTVNFDQVIQDADMIFTGEGKIDTQSLRGKVVIGVAKRAKKKNVPVTVIVGGADCGIDDAYEMGVTSIFTINRLPEDFAVSRTKSKENMEATMDNILRLMKSVNKNK</sequence>
<reference evidence="5 6" key="1">
    <citation type="submission" date="2019-07" db="EMBL/GenBank/DDBJ databases">
        <title>Genomic Encyclopedia of Type Strains, Phase I: the one thousand microbial genomes (KMG-I) project.</title>
        <authorList>
            <person name="Kyrpides N."/>
        </authorList>
    </citation>
    <scope>NUCLEOTIDE SEQUENCE [LARGE SCALE GENOMIC DNA]</scope>
    <source>
        <strain evidence="5 6">DSM 13558</strain>
    </source>
</reference>
<dbReference type="RefSeq" id="WP_145081445.1">
    <property type="nucleotide sequence ID" value="NZ_JAYFNS010000016.1"/>
</dbReference>
<keyword evidence="6" id="KW-1185">Reference proteome</keyword>
<evidence type="ECO:0000256" key="4">
    <source>
        <dbReference type="PIRNR" id="PIRNR006078"/>
    </source>
</evidence>
<accession>A0A562JEF5</accession>
<dbReference type="Proteomes" id="UP000315343">
    <property type="component" value="Unassembled WGS sequence"/>
</dbReference>
<name>A0A562JEF5_9FIRM</name>
<dbReference type="InterPro" id="IPR018197">
    <property type="entry name" value="Glycerate_kinase_RE-like"/>
</dbReference>
<dbReference type="GO" id="GO:0031388">
    <property type="term" value="P:organic acid phosphorylation"/>
    <property type="evidence" value="ECO:0007669"/>
    <property type="project" value="UniProtKB-UniRule"/>
</dbReference>
<dbReference type="InterPro" id="IPR018193">
    <property type="entry name" value="Glyc_kinase_flavodox-like_fold"/>
</dbReference>
<dbReference type="Gene3D" id="3.90.1510.10">
    <property type="entry name" value="Glycerate kinase, domain 2"/>
    <property type="match status" value="1"/>
</dbReference>
<dbReference type="OrthoDB" id="9774290at2"/>
<dbReference type="PIRSF" id="PIRSF006078">
    <property type="entry name" value="GlxK"/>
    <property type="match status" value="1"/>
</dbReference>
<proteinExistence type="inferred from homology"/>
<dbReference type="PANTHER" id="PTHR21599">
    <property type="entry name" value="GLYCERATE KINASE"/>
    <property type="match status" value="1"/>
</dbReference>
<gene>
    <name evidence="5" type="ORF">LY60_01280</name>
</gene>